<dbReference type="AlphaFoldDB" id="A0AAW1PB32"/>
<keyword evidence="2 10" id="KW-0396">Initiation factor</keyword>
<gene>
    <name evidence="12" type="ORF">WJX73_004238</name>
</gene>
<dbReference type="GO" id="GO:0003743">
    <property type="term" value="F:translation initiation factor activity"/>
    <property type="evidence" value="ECO:0007669"/>
    <property type="project" value="UniProtKB-KW"/>
</dbReference>
<dbReference type="SUPFAM" id="SSF55418">
    <property type="entry name" value="eIF4e-like"/>
    <property type="match status" value="1"/>
</dbReference>
<keyword evidence="13" id="KW-1185">Reference proteome</keyword>
<evidence type="ECO:0000256" key="10">
    <source>
        <dbReference type="RuleBase" id="RU004374"/>
    </source>
</evidence>
<accession>A0AAW1PB32</accession>
<dbReference type="Gene3D" id="3.30.760.10">
    <property type="entry name" value="RNA Cap, Translation Initiation Factor Eif4e"/>
    <property type="match status" value="1"/>
</dbReference>
<evidence type="ECO:0000256" key="11">
    <source>
        <dbReference type="SAM" id="MobiDB-lite"/>
    </source>
</evidence>
<evidence type="ECO:0000256" key="4">
    <source>
        <dbReference type="ARBA" id="ARBA00022884"/>
    </source>
</evidence>
<comment type="caution">
    <text evidence="12">The sequence shown here is derived from an EMBL/GenBank/DDBJ whole genome shotgun (WGS) entry which is preliminary data.</text>
</comment>
<dbReference type="InterPro" id="IPR023398">
    <property type="entry name" value="TIF_eIF4e-like"/>
</dbReference>
<comment type="similarity">
    <text evidence="1 10">Belongs to the eukaryotic initiation factor 4E family.</text>
</comment>
<proteinExistence type="inferred from homology"/>
<evidence type="ECO:0000256" key="6">
    <source>
        <dbReference type="ARBA" id="ARBA00023157"/>
    </source>
</evidence>
<evidence type="ECO:0000256" key="8">
    <source>
        <dbReference type="ARBA" id="ARBA00032656"/>
    </source>
</evidence>
<keyword evidence="6" id="KW-1015">Disulfide bond</keyword>
<organism evidence="12 13">
    <name type="scientific">Symbiochloris irregularis</name>
    <dbReference type="NCBI Taxonomy" id="706552"/>
    <lineage>
        <taxon>Eukaryota</taxon>
        <taxon>Viridiplantae</taxon>
        <taxon>Chlorophyta</taxon>
        <taxon>core chlorophytes</taxon>
        <taxon>Trebouxiophyceae</taxon>
        <taxon>Trebouxiales</taxon>
        <taxon>Trebouxiaceae</taxon>
        <taxon>Symbiochloris</taxon>
    </lineage>
</organism>
<sequence length="210" mass="23298">MVAEADAVMSGPEEGEVVEDGQGSNSEGKHALECKWTLWFDPGSGKTTTSSWGQTLMPVYSFQTVEDFWCLFNNIKPPSWLPTGSDFHLFKSGIEPKWEDPMNAKGGQWTLSIAKGRDAKAELDKHWLDGLLACIGEQFTEGDDICGIVVNLRARSDRISLWTRTAANEQVQMSLGKELRQFLGDPSLKMSYKATADQLASKSAKDRYVL</sequence>
<dbReference type="EMBL" id="JALJOQ010000041">
    <property type="protein sequence ID" value="KAK9805822.1"/>
    <property type="molecule type" value="Genomic_DNA"/>
</dbReference>
<evidence type="ECO:0000256" key="7">
    <source>
        <dbReference type="ARBA" id="ARBA00030245"/>
    </source>
</evidence>
<name>A0AAW1PB32_9CHLO</name>
<dbReference type="Pfam" id="PF01652">
    <property type="entry name" value="IF4E"/>
    <property type="match status" value="1"/>
</dbReference>
<dbReference type="GO" id="GO:0000340">
    <property type="term" value="F:RNA 7-methylguanosine cap binding"/>
    <property type="evidence" value="ECO:0007669"/>
    <property type="project" value="TreeGrafter"/>
</dbReference>
<keyword evidence="3" id="KW-0810">Translation regulation</keyword>
<evidence type="ECO:0000256" key="3">
    <source>
        <dbReference type="ARBA" id="ARBA00022845"/>
    </source>
</evidence>
<evidence type="ECO:0000256" key="2">
    <source>
        <dbReference type="ARBA" id="ARBA00022540"/>
    </source>
</evidence>
<dbReference type="FunFam" id="3.30.760.10:FF:000003">
    <property type="entry name" value="Eukaryotic translation initiation factor 4E"/>
    <property type="match status" value="1"/>
</dbReference>
<feature type="region of interest" description="Disordered" evidence="11">
    <location>
        <begin position="1"/>
        <end position="28"/>
    </location>
</feature>
<dbReference type="GO" id="GO:0016281">
    <property type="term" value="C:eukaryotic translation initiation factor 4F complex"/>
    <property type="evidence" value="ECO:0007669"/>
    <property type="project" value="TreeGrafter"/>
</dbReference>
<dbReference type="InterPro" id="IPR001040">
    <property type="entry name" value="TIF_eIF_4E"/>
</dbReference>
<evidence type="ECO:0000313" key="12">
    <source>
        <dbReference type="EMBL" id="KAK9805822.1"/>
    </source>
</evidence>
<dbReference type="PANTHER" id="PTHR11960:SF8">
    <property type="entry name" value="EUKARYOTIC TRANSLATION INITIATION FACTOR 4E1-RELATED"/>
    <property type="match status" value="1"/>
</dbReference>
<reference evidence="12 13" key="1">
    <citation type="journal article" date="2024" name="Nat. Commun.">
        <title>Phylogenomics reveals the evolutionary origins of lichenization in chlorophyte algae.</title>
        <authorList>
            <person name="Puginier C."/>
            <person name="Libourel C."/>
            <person name="Otte J."/>
            <person name="Skaloud P."/>
            <person name="Haon M."/>
            <person name="Grisel S."/>
            <person name="Petersen M."/>
            <person name="Berrin J.G."/>
            <person name="Delaux P.M."/>
            <person name="Dal Grande F."/>
            <person name="Keller J."/>
        </authorList>
    </citation>
    <scope>NUCLEOTIDE SEQUENCE [LARGE SCALE GENOMIC DNA]</scope>
    <source>
        <strain evidence="12 13">SAG 2036</strain>
    </source>
</reference>
<evidence type="ECO:0000256" key="9">
    <source>
        <dbReference type="ARBA" id="ARBA00041713"/>
    </source>
</evidence>
<evidence type="ECO:0000313" key="13">
    <source>
        <dbReference type="Proteomes" id="UP001465755"/>
    </source>
</evidence>
<dbReference type="PANTHER" id="PTHR11960">
    <property type="entry name" value="EUKARYOTIC TRANSLATION INITIATION FACTOR 4E RELATED"/>
    <property type="match status" value="1"/>
</dbReference>
<protein>
    <recommendedName>
        <fullName evidence="8">eIF-4F 25 kDa subunit</fullName>
    </recommendedName>
    <alternativeName>
        <fullName evidence="9">eIF-4F p26 subunit</fullName>
    </alternativeName>
    <alternativeName>
        <fullName evidence="7">mRNA cap-binding protein</fullName>
    </alternativeName>
</protein>
<keyword evidence="5 10" id="KW-0648">Protein biosynthesis</keyword>
<dbReference type="Proteomes" id="UP001465755">
    <property type="component" value="Unassembled WGS sequence"/>
</dbReference>
<dbReference type="GO" id="GO:0006417">
    <property type="term" value="P:regulation of translation"/>
    <property type="evidence" value="ECO:0007669"/>
    <property type="project" value="UniProtKB-KW"/>
</dbReference>
<evidence type="ECO:0000256" key="5">
    <source>
        <dbReference type="ARBA" id="ARBA00022917"/>
    </source>
</evidence>
<keyword evidence="4 10" id="KW-0694">RNA-binding</keyword>
<evidence type="ECO:0000256" key="1">
    <source>
        <dbReference type="ARBA" id="ARBA00009860"/>
    </source>
</evidence>